<dbReference type="PANTHER" id="PTHR36766">
    <property type="entry name" value="PLANT BROAD-SPECTRUM MILDEW RESISTANCE PROTEIN RPW8"/>
    <property type="match status" value="1"/>
</dbReference>
<dbReference type="Gene3D" id="3.80.10.10">
    <property type="entry name" value="Ribonuclease Inhibitor"/>
    <property type="match status" value="3"/>
</dbReference>
<feature type="region of interest" description="Disordered" evidence="4">
    <location>
        <begin position="1"/>
        <end position="58"/>
    </location>
</feature>
<sequence length="1460" mass="163305">MRGEANGEEEQQPPRRNHLRDDAEEEEEVERRAARPVSGQQQQQQRRRPTDVGGGAAMRSVGYVGKHRLSAAIARLDQELQSLQDELNELETMEPASAACQGVITSTEGKSDPLLPVTIGPENASWERWFQRFSTQSMVLPQFKVATDELIAHARTSEKHTSKVKVPKMMSSIAVAAASAGLRGLAQPIIGNLSSFASRYVGVDMAREMVDLETIILPQLNLIIASAESQPQHVNNIVQKCLQRLKVELSQAEDLLDEHEYDLLKHRMKQKKLSVFSVHGQCQGPISNPFIWVLSNISSLSPHNTKMLNHLKEVKSILEKAKNFLGVLSVATQVSADTAGSRVIQDTTTFREEKVFGRDKDRDSIINLLFDPAMVGGGNSNIKGYSSIAIVGAGGAEVIESLATEETPKIQNLDTLQRKLKNLLLEKREKELLLVLDDVWFEQRHHSEWEQFLAPLISAEFNKGIRILVSSRSKELPSVLNCRKTVSLEDIEENDFLTFFRYYSLGHVLIGNEELEEELQGIGDDIAKKLRRSPLEAKAVASRLSRMLDVEIWKHARDSKQLDGNIMENLLWSYQRLDPQVQRCFLYCSIFPKGYMFHIDEIILLWEAEGFVSSNGRSERAEGITRQYFYELSLSGFFGKQSHGKDSHVGYRMHDLFHDLAENLSIDDGYRIETEENTEIPQFVRHISISVPSLERHAASICKLEQLHTLIFFNPVADIGKFLKPMLKKLKKLRVLSLCFFSSYTLPKHIGKLKHLRYLNLERTSISKLPKSSCKLYHLLVLKMNKKVPKTLPKKANNLISLRRINGPLKDVCNVGMLTSLEDMKEFQVKKEKGYEIGQLGSLTKLRGHLHIMNLENVQNRNAAKDAKLQEKANLDALRLVWNHDTYKNNNVDLEVLEGLEPSSRLNELAIEGYRSTSYPKWLSGCSQSLRSLELLNCTFLENLPSNLQCFARCRSLALLNLTGLKRLSPLPENLTSLKFGGCSSLCFISKEEEEHGVNPAREKALQPLTSSTELETLTEILRLDGSELEQFQACFQELQYPVSTISARRRDVAQLVLPLTLRRLELSSCNITDQALSECLRSLTSLKDLALLHITTLSALPSKQVMENLSMLSSVGITSCRSLCSVAGLGAIASLEKFAISFCPSLELSDRRILPSQLKEVTVRGCTIHDGFLHDDLPFLVNLEISKCRTPSVLQVGAWPSLKCLKLCDCLDVCFLVGLPALESLQEVQLVLPNLGADSFTGCKGNWRSLRVRTSSLLHDLSELEGFAPPMLLTIEGCQEPDFSLEGIQNLSSIIGLSFMNCKVQSISAMKDLASLETLAFFDCPLLISLPELPPSVQYLDIIGCQILEKSCRSRRGEDRRKISQIPHVVSGEYSMIKAGGALKMVDDERVTAAWRRDQAIPSGRICAIQPTTNATVLQSNRLIVAKKLTAGCTRRVVRCAIIEKIALLGAQGSVVGTL</sequence>
<evidence type="ECO:0000256" key="1">
    <source>
        <dbReference type="ARBA" id="ARBA00022614"/>
    </source>
</evidence>
<dbReference type="Pfam" id="PF25019">
    <property type="entry name" value="LRR_R13L1-DRL21"/>
    <property type="match status" value="1"/>
</dbReference>
<evidence type="ECO:0000256" key="2">
    <source>
        <dbReference type="ARBA" id="ARBA00022821"/>
    </source>
</evidence>
<dbReference type="SUPFAM" id="SSF52058">
    <property type="entry name" value="L domain-like"/>
    <property type="match status" value="2"/>
</dbReference>
<protein>
    <recommendedName>
        <fullName evidence="5">G protein gamma domain-containing protein</fullName>
    </recommendedName>
</protein>
<dbReference type="GO" id="GO:0006952">
    <property type="term" value="P:defense response"/>
    <property type="evidence" value="ECO:0007669"/>
    <property type="project" value="UniProtKB-KW"/>
</dbReference>
<accession>B9F2M3</accession>
<dbReference type="InterPro" id="IPR056789">
    <property type="entry name" value="LRR_R13L1-DRL21"/>
</dbReference>
<evidence type="ECO:0000256" key="4">
    <source>
        <dbReference type="SAM" id="MobiDB-lite"/>
    </source>
</evidence>
<gene>
    <name evidence="6" type="ORF">OsJ_05307</name>
</gene>
<dbReference type="InterPro" id="IPR032675">
    <property type="entry name" value="LRR_dom_sf"/>
</dbReference>
<dbReference type="Proteomes" id="UP000007752">
    <property type="component" value="Chromosome 2"/>
</dbReference>
<dbReference type="InterPro" id="IPR036388">
    <property type="entry name" value="WH-like_DNA-bd_sf"/>
</dbReference>
<feature type="domain" description="G protein gamma" evidence="5">
    <location>
        <begin position="70"/>
        <end position="141"/>
    </location>
</feature>
<dbReference type="InterPro" id="IPR002182">
    <property type="entry name" value="NB-ARC"/>
</dbReference>
<dbReference type="Pfam" id="PF00931">
    <property type="entry name" value="NB-ARC"/>
    <property type="match status" value="1"/>
</dbReference>
<dbReference type="EMBL" id="CM000139">
    <property type="protein sequence ID" value="EEE56267.1"/>
    <property type="molecule type" value="Genomic_DNA"/>
</dbReference>
<reference evidence="6" key="2">
    <citation type="submission" date="2008-12" db="EMBL/GenBank/DDBJ databases">
        <title>Improved gene annotation of the rice (Oryza sativa) genomes.</title>
        <authorList>
            <person name="Wang J."/>
            <person name="Li R."/>
            <person name="Fan W."/>
            <person name="Huang Q."/>
            <person name="Zhang J."/>
            <person name="Zhou Y."/>
            <person name="Hu Y."/>
            <person name="Zi S."/>
            <person name="Li J."/>
            <person name="Ni P."/>
            <person name="Zheng H."/>
            <person name="Zhang Y."/>
            <person name="Zhao M."/>
            <person name="Hao Q."/>
            <person name="McDermott J."/>
            <person name="Samudrala R."/>
            <person name="Kristiansen K."/>
            <person name="Wong G.K.-S."/>
        </authorList>
    </citation>
    <scope>NUCLEOTIDE SEQUENCE</scope>
</reference>
<name>B9F2M3_ORYSJ</name>
<dbReference type="Gene3D" id="3.40.50.300">
    <property type="entry name" value="P-loop containing nucleotide triphosphate hydrolases"/>
    <property type="match status" value="1"/>
</dbReference>
<dbReference type="InterPro" id="IPR027417">
    <property type="entry name" value="P-loop_NTPase"/>
</dbReference>
<keyword evidence="2" id="KW-0611">Plant defense</keyword>
<keyword evidence="3" id="KW-0175">Coiled coil</keyword>
<dbReference type="Gene3D" id="1.10.10.10">
    <property type="entry name" value="Winged helix-like DNA-binding domain superfamily/Winged helix DNA-binding domain"/>
    <property type="match status" value="1"/>
</dbReference>
<dbReference type="InterPro" id="IPR015898">
    <property type="entry name" value="G-protein_gamma-like_dom"/>
</dbReference>
<dbReference type="SMART" id="SM01224">
    <property type="entry name" value="G_gamma"/>
    <property type="match status" value="1"/>
</dbReference>
<feature type="compositionally biased region" description="Acidic residues" evidence="4">
    <location>
        <begin position="1"/>
        <end position="11"/>
    </location>
</feature>
<evidence type="ECO:0000313" key="6">
    <source>
        <dbReference type="EMBL" id="EEE56267.1"/>
    </source>
</evidence>
<evidence type="ECO:0000256" key="3">
    <source>
        <dbReference type="SAM" id="Coils"/>
    </source>
</evidence>
<dbReference type="Pfam" id="PF23559">
    <property type="entry name" value="WHD_DRP"/>
    <property type="match status" value="1"/>
</dbReference>
<dbReference type="SUPFAM" id="SSF52540">
    <property type="entry name" value="P-loop containing nucleoside triphosphate hydrolases"/>
    <property type="match status" value="1"/>
</dbReference>
<feature type="coiled-coil region" evidence="3">
    <location>
        <begin position="66"/>
        <end position="93"/>
    </location>
</feature>
<dbReference type="PANTHER" id="PTHR36766:SF60">
    <property type="entry name" value="NB-ARC DOMAIN-CONTAINING PROTEIN"/>
    <property type="match status" value="1"/>
</dbReference>
<proteinExistence type="predicted"/>
<keyword evidence="1" id="KW-0433">Leucine-rich repeat</keyword>
<organism evidence="6">
    <name type="scientific">Oryza sativa subsp. japonica</name>
    <name type="common">Rice</name>
    <dbReference type="NCBI Taxonomy" id="39947"/>
    <lineage>
        <taxon>Eukaryota</taxon>
        <taxon>Viridiplantae</taxon>
        <taxon>Streptophyta</taxon>
        <taxon>Embryophyta</taxon>
        <taxon>Tracheophyta</taxon>
        <taxon>Spermatophyta</taxon>
        <taxon>Magnoliopsida</taxon>
        <taxon>Liliopsida</taxon>
        <taxon>Poales</taxon>
        <taxon>Poaceae</taxon>
        <taxon>BOP clade</taxon>
        <taxon>Oryzoideae</taxon>
        <taxon>Oryzeae</taxon>
        <taxon>Oryzinae</taxon>
        <taxon>Oryza</taxon>
        <taxon>Oryza sativa</taxon>
    </lineage>
</organism>
<evidence type="ECO:0000259" key="5">
    <source>
        <dbReference type="SMART" id="SM01224"/>
    </source>
</evidence>
<dbReference type="GO" id="GO:0043531">
    <property type="term" value="F:ADP binding"/>
    <property type="evidence" value="ECO:0007669"/>
    <property type="project" value="InterPro"/>
</dbReference>
<dbReference type="InterPro" id="IPR058922">
    <property type="entry name" value="WHD_DRP"/>
</dbReference>
<reference evidence="6" key="1">
    <citation type="journal article" date="2005" name="PLoS Biol.">
        <title>The genomes of Oryza sativa: a history of duplications.</title>
        <authorList>
            <person name="Yu J."/>
            <person name="Wang J."/>
            <person name="Lin W."/>
            <person name="Li S."/>
            <person name="Li H."/>
            <person name="Zhou J."/>
            <person name="Ni P."/>
            <person name="Dong W."/>
            <person name="Hu S."/>
            <person name="Zeng C."/>
            <person name="Zhang J."/>
            <person name="Zhang Y."/>
            <person name="Li R."/>
            <person name="Xu Z."/>
            <person name="Li S."/>
            <person name="Li X."/>
            <person name="Zheng H."/>
            <person name="Cong L."/>
            <person name="Lin L."/>
            <person name="Yin J."/>
            <person name="Geng J."/>
            <person name="Li G."/>
            <person name="Shi J."/>
            <person name="Liu J."/>
            <person name="Lv H."/>
            <person name="Li J."/>
            <person name="Wang J."/>
            <person name="Deng Y."/>
            <person name="Ran L."/>
            <person name="Shi X."/>
            <person name="Wang X."/>
            <person name="Wu Q."/>
            <person name="Li C."/>
            <person name="Ren X."/>
            <person name="Wang J."/>
            <person name="Wang X."/>
            <person name="Li D."/>
            <person name="Liu D."/>
            <person name="Zhang X."/>
            <person name="Ji Z."/>
            <person name="Zhao W."/>
            <person name="Sun Y."/>
            <person name="Zhang Z."/>
            <person name="Bao J."/>
            <person name="Han Y."/>
            <person name="Dong L."/>
            <person name="Ji J."/>
            <person name="Chen P."/>
            <person name="Wu S."/>
            <person name="Liu J."/>
            <person name="Xiao Y."/>
            <person name="Bu D."/>
            <person name="Tan J."/>
            <person name="Yang L."/>
            <person name="Ye C."/>
            <person name="Zhang J."/>
            <person name="Xu J."/>
            <person name="Zhou Y."/>
            <person name="Yu Y."/>
            <person name="Zhang B."/>
            <person name="Zhuang S."/>
            <person name="Wei H."/>
            <person name="Liu B."/>
            <person name="Lei M."/>
            <person name="Yu H."/>
            <person name="Li Y."/>
            <person name="Xu H."/>
            <person name="Wei S."/>
            <person name="He X."/>
            <person name="Fang L."/>
            <person name="Zhang Z."/>
            <person name="Zhang Y."/>
            <person name="Huang X."/>
            <person name="Su Z."/>
            <person name="Tong W."/>
            <person name="Li J."/>
            <person name="Tong Z."/>
            <person name="Li S."/>
            <person name="Ye J."/>
            <person name="Wang L."/>
            <person name="Fang L."/>
            <person name="Lei T."/>
            <person name="Chen C."/>
            <person name="Chen H."/>
            <person name="Xu Z."/>
            <person name="Li H."/>
            <person name="Huang H."/>
            <person name="Zhang F."/>
            <person name="Xu H."/>
            <person name="Li N."/>
            <person name="Zhao C."/>
            <person name="Li S."/>
            <person name="Dong L."/>
            <person name="Huang Y."/>
            <person name="Li L."/>
            <person name="Xi Y."/>
            <person name="Qi Q."/>
            <person name="Li W."/>
            <person name="Zhang B."/>
            <person name="Hu W."/>
            <person name="Zhang Y."/>
            <person name="Tian X."/>
            <person name="Jiao Y."/>
            <person name="Liang X."/>
            <person name="Jin J."/>
            <person name="Gao L."/>
            <person name="Zheng W."/>
            <person name="Hao B."/>
            <person name="Liu S."/>
            <person name="Wang W."/>
            <person name="Yuan L."/>
            <person name="Cao M."/>
            <person name="McDermott J."/>
            <person name="Samudrala R."/>
            <person name="Wang J."/>
            <person name="Wong G.K."/>
            <person name="Yang H."/>
        </authorList>
    </citation>
    <scope>NUCLEOTIDE SEQUENCE [LARGE SCALE GENOMIC DNA]</scope>
</reference>